<keyword evidence="2" id="KW-0812">Transmembrane</keyword>
<evidence type="ECO:0008006" key="5">
    <source>
        <dbReference type="Google" id="ProtNLM"/>
    </source>
</evidence>
<organism evidence="3 4">
    <name type="scientific">Halonotius pteroides</name>
    <dbReference type="NCBI Taxonomy" id="268735"/>
    <lineage>
        <taxon>Archaea</taxon>
        <taxon>Methanobacteriati</taxon>
        <taxon>Methanobacteriota</taxon>
        <taxon>Stenosarchaea group</taxon>
        <taxon>Halobacteria</taxon>
        <taxon>Halobacteriales</taxon>
        <taxon>Haloferacaceae</taxon>
        <taxon>Halonotius</taxon>
    </lineage>
</organism>
<dbReference type="EMBL" id="QMDW01000011">
    <property type="protein sequence ID" value="RJX49299.1"/>
    <property type="molecule type" value="Genomic_DNA"/>
</dbReference>
<sequence length="428" mass="45129">MARTLRLAVLVVALLVVGSVTAGTAAAAAGDATTAVYDVDDVESDIPDATLTDGGVYWQGQQLGLGNVSGDLATTTNRTDVETLHLRAYDSDDNELGRLVREIDLVKGNETLQTTDLNGTYLLLPADQRDVAITFQDGRVNGTVPTESAPAFEVLVQTLTVEWAPSPPSAVGSDRELQVRSNRLRYNVNVSSPDLNYTQLESAFMDDRFLRNQNGPFDTRRPFTRGAESYEVYADDDTVVLRGFADGSLRPDLGGLPRLPEAVMVEVTDTGVRDTASLSTGAVETGPFNVTQLRLPERVDPGQSVTMSATIANEWPGADTQTVTFDFAGRQQTVRTQLAGGAATEITATFTAPEEPGDKPYAVGAGGESATGTLTVVAPEPETGSESVSGDDGSTSDSGGGTGLIGPIGVGGIMSTFSLLTVLLFRRR</sequence>
<name>A0A3A6Q8Y3_9EURY</name>
<proteinExistence type="predicted"/>
<feature type="compositionally biased region" description="Low complexity" evidence="1">
    <location>
        <begin position="384"/>
        <end position="397"/>
    </location>
</feature>
<accession>A0A3A6Q8Y3</accession>
<evidence type="ECO:0000256" key="1">
    <source>
        <dbReference type="SAM" id="MobiDB-lite"/>
    </source>
</evidence>
<evidence type="ECO:0000313" key="4">
    <source>
        <dbReference type="Proteomes" id="UP000281564"/>
    </source>
</evidence>
<dbReference type="AlphaFoldDB" id="A0A3A6Q8Y3"/>
<reference evidence="3 4" key="1">
    <citation type="submission" date="2018-06" db="EMBL/GenBank/DDBJ databases">
        <title>Halonotius sp. F13-13 a new haloarchaeeon isolated from a solar saltern from Isla Cristina, Huelva, Spain.</title>
        <authorList>
            <person name="Duran-Viseras A."/>
            <person name="Sanchez-Porro C."/>
            <person name="Ventosa A."/>
        </authorList>
    </citation>
    <scope>NUCLEOTIDE SEQUENCE [LARGE SCALE GENOMIC DNA]</scope>
    <source>
        <strain evidence="3 4">CECT 7525</strain>
    </source>
</reference>
<keyword evidence="2" id="KW-1133">Transmembrane helix</keyword>
<keyword evidence="4" id="KW-1185">Reference proteome</keyword>
<feature type="transmembrane region" description="Helical" evidence="2">
    <location>
        <begin position="404"/>
        <end position="425"/>
    </location>
</feature>
<dbReference type="Proteomes" id="UP000281564">
    <property type="component" value="Unassembled WGS sequence"/>
</dbReference>
<comment type="caution">
    <text evidence="3">The sequence shown here is derived from an EMBL/GenBank/DDBJ whole genome shotgun (WGS) entry which is preliminary data.</text>
</comment>
<evidence type="ECO:0000256" key="2">
    <source>
        <dbReference type="SAM" id="Phobius"/>
    </source>
</evidence>
<dbReference type="Gene3D" id="2.60.40.10">
    <property type="entry name" value="Immunoglobulins"/>
    <property type="match status" value="1"/>
</dbReference>
<feature type="region of interest" description="Disordered" evidence="1">
    <location>
        <begin position="380"/>
        <end position="403"/>
    </location>
</feature>
<evidence type="ECO:0000313" key="3">
    <source>
        <dbReference type="EMBL" id="RJX49299.1"/>
    </source>
</evidence>
<gene>
    <name evidence="3" type="ORF">DP106_08840</name>
</gene>
<protein>
    <recommendedName>
        <fullName evidence="5">CARDB domain-containing protein</fullName>
    </recommendedName>
</protein>
<dbReference type="InterPro" id="IPR013783">
    <property type="entry name" value="Ig-like_fold"/>
</dbReference>
<keyword evidence="2" id="KW-0472">Membrane</keyword>